<dbReference type="PROSITE" id="PS51987">
    <property type="entry name" value="GS_CATALYTIC"/>
    <property type="match status" value="1"/>
</dbReference>
<dbReference type="InterPro" id="IPR014746">
    <property type="entry name" value="Gln_synth/guanido_kin_cat_dom"/>
</dbReference>
<reference evidence="3" key="1">
    <citation type="submission" date="2018-05" db="EMBL/GenBank/DDBJ databases">
        <authorList>
            <person name="Lanie J.A."/>
            <person name="Ng W.-L."/>
            <person name="Kazmierczak K.M."/>
            <person name="Andrzejewski T.M."/>
            <person name="Davidsen T.M."/>
            <person name="Wayne K.J."/>
            <person name="Tettelin H."/>
            <person name="Glass J.I."/>
            <person name="Rusch D."/>
            <person name="Podicherti R."/>
            <person name="Tsui H.-C.T."/>
            <person name="Winkler M.E."/>
        </authorList>
    </citation>
    <scope>NUCLEOTIDE SEQUENCE</scope>
</reference>
<evidence type="ECO:0000256" key="1">
    <source>
        <dbReference type="ARBA" id="ARBA00022598"/>
    </source>
</evidence>
<dbReference type="EMBL" id="UINC01000285">
    <property type="protein sequence ID" value="SUZ52621.1"/>
    <property type="molecule type" value="Genomic_DNA"/>
</dbReference>
<name>A0A381NDF4_9ZZZZ</name>
<dbReference type="InterPro" id="IPR036651">
    <property type="entry name" value="Gln_synt_N_sf"/>
</dbReference>
<dbReference type="PANTHER" id="PTHR43785:SF12">
    <property type="entry name" value="TYPE-1 GLUTAMINE SYNTHETASE 2"/>
    <property type="match status" value="1"/>
</dbReference>
<organism evidence="3">
    <name type="scientific">marine metagenome</name>
    <dbReference type="NCBI Taxonomy" id="408172"/>
    <lineage>
        <taxon>unclassified sequences</taxon>
        <taxon>metagenomes</taxon>
        <taxon>ecological metagenomes</taxon>
    </lineage>
</organism>
<protein>
    <recommendedName>
        <fullName evidence="2">GS catalytic domain-containing protein</fullName>
    </recommendedName>
</protein>
<keyword evidence="1" id="KW-0436">Ligase</keyword>
<dbReference type="GO" id="GO:0004356">
    <property type="term" value="F:glutamine synthetase activity"/>
    <property type="evidence" value="ECO:0007669"/>
    <property type="project" value="InterPro"/>
</dbReference>
<dbReference type="GO" id="GO:0006542">
    <property type="term" value="P:glutamine biosynthetic process"/>
    <property type="evidence" value="ECO:0007669"/>
    <property type="project" value="InterPro"/>
</dbReference>
<sequence length="451" mass="48521">MTELTSEAFRSLCEEAAVHTVEVAIADTYAHLRGKRVPVGRYFDEVAESGASIADAVFILNVRDELIDHETVNMENGFLDTRIVPDPASGRLLSHRPGYALVFCDCFDEHGALQELATRSVLTAQVERCRTLGLNPLVATEPEFYLCTVADDGVWQPVRSHIKYSSLTDAPNLEAVLADMRAGLAGAGLNVESSNQEYGPGQIEINHGPAAAMRAAEDCILYCSIVKQVAERHGMRATFMPKPFTEESGSGLHVHTSLRGDDGANAFADSDGSPNELMSRWVAGILEHAPALSLLGAPTANGPRRIRPYTFAPTHVHWGLDNRTVLARCIVEAGSAANRVEFRSAGADANPYLLIAGLLAAGCDGIERSLELPPMAVGDMYGAPGDCAPLATDLSGNIDAFEGSALASMLGDGFSRSYVSLAREEERLAAENSPDPDEVNDWERARYLEFS</sequence>
<dbReference type="Pfam" id="PF00120">
    <property type="entry name" value="Gln-synt_C"/>
    <property type="match status" value="1"/>
</dbReference>
<feature type="domain" description="GS catalytic" evidence="2">
    <location>
        <begin position="118"/>
        <end position="451"/>
    </location>
</feature>
<dbReference type="InterPro" id="IPR008146">
    <property type="entry name" value="Gln_synth_cat_dom"/>
</dbReference>
<dbReference type="SMART" id="SM01230">
    <property type="entry name" value="Gln-synt_C"/>
    <property type="match status" value="1"/>
</dbReference>
<dbReference type="SUPFAM" id="SSF54368">
    <property type="entry name" value="Glutamine synthetase, N-terminal domain"/>
    <property type="match status" value="1"/>
</dbReference>
<dbReference type="Gene3D" id="3.10.20.70">
    <property type="entry name" value="Glutamine synthetase, N-terminal domain"/>
    <property type="match status" value="1"/>
</dbReference>
<accession>A0A381NDF4</accession>
<dbReference type="AlphaFoldDB" id="A0A381NDF4"/>
<gene>
    <name evidence="3" type="ORF">METZ01_LOCUS5475</name>
</gene>
<dbReference type="PANTHER" id="PTHR43785">
    <property type="entry name" value="GAMMA-GLUTAMYLPUTRESCINE SYNTHETASE"/>
    <property type="match status" value="1"/>
</dbReference>
<proteinExistence type="predicted"/>
<evidence type="ECO:0000313" key="3">
    <source>
        <dbReference type="EMBL" id="SUZ52621.1"/>
    </source>
</evidence>
<dbReference type="SUPFAM" id="SSF55931">
    <property type="entry name" value="Glutamine synthetase/guanido kinase"/>
    <property type="match status" value="1"/>
</dbReference>
<dbReference type="Gene3D" id="3.30.590.10">
    <property type="entry name" value="Glutamine synthetase/guanido kinase, catalytic domain"/>
    <property type="match status" value="1"/>
</dbReference>
<evidence type="ECO:0000259" key="2">
    <source>
        <dbReference type="PROSITE" id="PS51987"/>
    </source>
</evidence>